<dbReference type="Gene3D" id="3.40.1190.20">
    <property type="match status" value="1"/>
</dbReference>
<gene>
    <name evidence="7" type="primary">FRK2</name>
    <name evidence="7" type="ORF">MA16_Dca016084</name>
</gene>
<dbReference type="GO" id="GO:0008865">
    <property type="term" value="F:fructokinase activity"/>
    <property type="evidence" value="ECO:0007669"/>
    <property type="project" value="TreeGrafter"/>
</dbReference>
<evidence type="ECO:0000256" key="2">
    <source>
        <dbReference type="ARBA" id="ARBA00022741"/>
    </source>
</evidence>
<dbReference type="PANTHER" id="PTHR43085:SF24">
    <property type="entry name" value="FRUCTOKINASE-4-RELATED"/>
    <property type="match status" value="1"/>
</dbReference>
<keyword evidence="5" id="KW-0119">Carbohydrate metabolism</keyword>
<dbReference type="AlphaFoldDB" id="A0A2I0WIW4"/>
<dbReference type="EMBL" id="KZ502584">
    <property type="protein sequence ID" value="PKU75603.1"/>
    <property type="molecule type" value="Genomic_DNA"/>
</dbReference>
<name>A0A2I0WIW4_9ASPA</name>
<evidence type="ECO:0000313" key="8">
    <source>
        <dbReference type="Proteomes" id="UP000233837"/>
    </source>
</evidence>
<organism evidence="7 8">
    <name type="scientific">Dendrobium catenatum</name>
    <dbReference type="NCBI Taxonomy" id="906689"/>
    <lineage>
        <taxon>Eukaryota</taxon>
        <taxon>Viridiplantae</taxon>
        <taxon>Streptophyta</taxon>
        <taxon>Embryophyta</taxon>
        <taxon>Tracheophyta</taxon>
        <taxon>Spermatophyta</taxon>
        <taxon>Magnoliopsida</taxon>
        <taxon>Liliopsida</taxon>
        <taxon>Asparagales</taxon>
        <taxon>Orchidaceae</taxon>
        <taxon>Epidendroideae</taxon>
        <taxon>Malaxideae</taxon>
        <taxon>Dendrobiinae</taxon>
        <taxon>Dendrobium</taxon>
    </lineage>
</organism>
<accession>A0A2I0WIW4</accession>
<keyword evidence="6" id="KW-0812">Transmembrane</keyword>
<evidence type="ECO:0000256" key="6">
    <source>
        <dbReference type="SAM" id="Phobius"/>
    </source>
</evidence>
<dbReference type="GO" id="GO:0005829">
    <property type="term" value="C:cytosol"/>
    <property type="evidence" value="ECO:0007669"/>
    <property type="project" value="TreeGrafter"/>
</dbReference>
<reference evidence="7 8" key="1">
    <citation type="journal article" date="2016" name="Sci. Rep.">
        <title>The Dendrobium catenatum Lindl. genome sequence provides insights into polysaccharide synthase, floral development and adaptive evolution.</title>
        <authorList>
            <person name="Zhang G.Q."/>
            <person name="Xu Q."/>
            <person name="Bian C."/>
            <person name="Tsai W.C."/>
            <person name="Yeh C.M."/>
            <person name="Liu K.W."/>
            <person name="Yoshida K."/>
            <person name="Zhang L.S."/>
            <person name="Chang S.B."/>
            <person name="Chen F."/>
            <person name="Shi Y."/>
            <person name="Su Y.Y."/>
            <person name="Zhang Y.Q."/>
            <person name="Chen L.J."/>
            <person name="Yin Y."/>
            <person name="Lin M."/>
            <person name="Huang H."/>
            <person name="Deng H."/>
            <person name="Wang Z.W."/>
            <person name="Zhu S.L."/>
            <person name="Zhao X."/>
            <person name="Deng C."/>
            <person name="Niu S.C."/>
            <person name="Huang J."/>
            <person name="Wang M."/>
            <person name="Liu G.H."/>
            <person name="Yang H.J."/>
            <person name="Xiao X.J."/>
            <person name="Hsiao Y.Y."/>
            <person name="Wu W.L."/>
            <person name="Chen Y.Y."/>
            <person name="Mitsuda N."/>
            <person name="Ohme-Takagi M."/>
            <person name="Luo Y.B."/>
            <person name="Van de Peer Y."/>
            <person name="Liu Z.J."/>
        </authorList>
    </citation>
    <scope>NUCLEOTIDE SEQUENCE [LARGE SCALE GENOMIC DNA]</scope>
    <source>
        <tissue evidence="7">The whole plant</tissue>
    </source>
</reference>
<keyword evidence="6" id="KW-1133">Transmembrane helix</keyword>
<keyword evidence="4" id="KW-0067">ATP-binding</keyword>
<evidence type="ECO:0000256" key="1">
    <source>
        <dbReference type="ARBA" id="ARBA00022679"/>
    </source>
</evidence>
<dbReference type="PANTHER" id="PTHR43085">
    <property type="entry name" value="HEXOKINASE FAMILY MEMBER"/>
    <property type="match status" value="1"/>
</dbReference>
<reference evidence="7 8" key="2">
    <citation type="journal article" date="2017" name="Nature">
        <title>The Apostasia genome and the evolution of orchids.</title>
        <authorList>
            <person name="Zhang G.Q."/>
            <person name="Liu K.W."/>
            <person name="Li Z."/>
            <person name="Lohaus R."/>
            <person name="Hsiao Y.Y."/>
            <person name="Niu S.C."/>
            <person name="Wang J.Y."/>
            <person name="Lin Y.C."/>
            <person name="Xu Q."/>
            <person name="Chen L.J."/>
            <person name="Yoshida K."/>
            <person name="Fujiwara S."/>
            <person name="Wang Z.W."/>
            <person name="Zhang Y.Q."/>
            <person name="Mitsuda N."/>
            <person name="Wang M."/>
            <person name="Liu G.H."/>
            <person name="Pecoraro L."/>
            <person name="Huang H.X."/>
            <person name="Xiao X.J."/>
            <person name="Lin M."/>
            <person name="Wu X.Y."/>
            <person name="Wu W.L."/>
            <person name="Chen Y.Y."/>
            <person name="Chang S.B."/>
            <person name="Sakamoto S."/>
            <person name="Ohme-Takagi M."/>
            <person name="Yagi M."/>
            <person name="Zeng S.J."/>
            <person name="Shen C.Y."/>
            <person name="Yeh C.M."/>
            <person name="Luo Y.B."/>
            <person name="Tsai W.C."/>
            <person name="Van de Peer Y."/>
            <person name="Liu Z.J."/>
        </authorList>
    </citation>
    <scope>NUCLEOTIDE SEQUENCE [LARGE SCALE GENOMIC DNA]</scope>
    <source>
        <tissue evidence="7">The whole plant</tissue>
    </source>
</reference>
<dbReference type="InterPro" id="IPR029056">
    <property type="entry name" value="Ribokinase-like"/>
</dbReference>
<dbReference type="Proteomes" id="UP000233837">
    <property type="component" value="Unassembled WGS sequence"/>
</dbReference>
<evidence type="ECO:0000256" key="4">
    <source>
        <dbReference type="ARBA" id="ARBA00022840"/>
    </source>
</evidence>
<dbReference type="GO" id="GO:0006000">
    <property type="term" value="P:fructose metabolic process"/>
    <property type="evidence" value="ECO:0007669"/>
    <property type="project" value="TreeGrafter"/>
</dbReference>
<dbReference type="STRING" id="906689.A0A2I0WIW4"/>
<evidence type="ECO:0000256" key="3">
    <source>
        <dbReference type="ARBA" id="ARBA00022777"/>
    </source>
</evidence>
<dbReference type="InterPro" id="IPR050306">
    <property type="entry name" value="PfkB_Carbo_kinase"/>
</dbReference>
<dbReference type="SUPFAM" id="SSF53613">
    <property type="entry name" value="Ribokinase-like"/>
    <property type="match status" value="1"/>
</dbReference>
<keyword evidence="1" id="KW-0808">Transferase</keyword>
<keyword evidence="3 7" id="KW-0418">Kinase</keyword>
<proteinExistence type="predicted"/>
<protein>
    <submittedName>
        <fullName evidence="7">Fructokinase-2</fullName>
    </submittedName>
</protein>
<dbReference type="GO" id="GO:0005524">
    <property type="term" value="F:ATP binding"/>
    <property type="evidence" value="ECO:0007669"/>
    <property type="project" value="UniProtKB-KW"/>
</dbReference>
<feature type="transmembrane region" description="Helical" evidence="6">
    <location>
        <begin position="86"/>
        <end position="104"/>
    </location>
</feature>
<evidence type="ECO:0000313" key="7">
    <source>
        <dbReference type="EMBL" id="PKU75603.1"/>
    </source>
</evidence>
<keyword evidence="2" id="KW-0547">Nucleotide-binding</keyword>
<keyword evidence="8" id="KW-1185">Reference proteome</keyword>
<sequence length="186" mass="20754">MVVGSSRDDHLIISFGEILINLIMMVLSVSLVEAVEFKKAPRGNLTDDSIDISCLSGCSIGKLSNDAFGHMLTTILRENDVSKDGVTFIVGVCTTLAFVTLHLYDKHKFMFYHNPSIDMLLKPIEMDLNYIYIEKVFHYGYISLVTTQSGSTHLKVMKVANEVGVQHSYDPNLRLLPLWPSAADIN</sequence>
<dbReference type="Gene3D" id="2.20.150.10">
    <property type="entry name" value="putative 5-dehydro-2- deoxygluconokinase"/>
    <property type="match status" value="1"/>
</dbReference>
<evidence type="ECO:0000256" key="5">
    <source>
        <dbReference type="ARBA" id="ARBA00023277"/>
    </source>
</evidence>
<feature type="transmembrane region" description="Helical" evidence="6">
    <location>
        <begin position="12"/>
        <end position="32"/>
    </location>
</feature>
<dbReference type="InterPro" id="IPR023314">
    <property type="entry name" value="Myo_inos_IolC-like_sf"/>
</dbReference>
<keyword evidence="6" id="KW-0472">Membrane</keyword>